<keyword evidence="3" id="KW-1185">Reference proteome</keyword>
<evidence type="ECO:0000313" key="3">
    <source>
        <dbReference type="Proteomes" id="UP000501690"/>
    </source>
</evidence>
<name>A0A4D6LYB5_VIGUN</name>
<dbReference type="EMBL" id="CP039349">
    <property type="protein sequence ID" value="QCD93882.1"/>
    <property type="molecule type" value="Genomic_DNA"/>
</dbReference>
<evidence type="ECO:0000313" key="2">
    <source>
        <dbReference type="EMBL" id="QCD93882.1"/>
    </source>
</evidence>
<evidence type="ECO:0000256" key="1">
    <source>
        <dbReference type="SAM" id="MobiDB-lite"/>
    </source>
</evidence>
<dbReference type="AlphaFoldDB" id="A0A4D6LYB5"/>
<accession>A0A4D6LYB5</accession>
<evidence type="ECO:0008006" key="4">
    <source>
        <dbReference type="Google" id="ProtNLM"/>
    </source>
</evidence>
<dbReference type="Proteomes" id="UP000501690">
    <property type="component" value="Linkage Group LG5"/>
</dbReference>
<feature type="compositionally biased region" description="Basic and acidic residues" evidence="1">
    <location>
        <begin position="50"/>
        <end position="67"/>
    </location>
</feature>
<reference evidence="2 3" key="1">
    <citation type="submission" date="2019-04" db="EMBL/GenBank/DDBJ databases">
        <title>An improved genome assembly and genetic linkage map for asparagus bean, Vigna unguiculata ssp. sesquipedialis.</title>
        <authorList>
            <person name="Xia Q."/>
            <person name="Zhang R."/>
            <person name="Dong Y."/>
        </authorList>
    </citation>
    <scope>NUCLEOTIDE SEQUENCE [LARGE SCALE GENOMIC DNA]</scope>
    <source>
        <tissue evidence="2">Leaf</tissue>
    </source>
</reference>
<proteinExistence type="predicted"/>
<feature type="region of interest" description="Disordered" evidence="1">
    <location>
        <begin position="1"/>
        <end position="92"/>
    </location>
</feature>
<organism evidence="2 3">
    <name type="scientific">Vigna unguiculata</name>
    <name type="common">Cowpea</name>
    <dbReference type="NCBI Taxonomy" id="3917"/>
    <lineage>
        <taxon>Eukaryota</taxon>
        <taxon>Viridiplantae</taxon>
        <taxon>Streptophyta</taxon>
        <taxon>Embryophyta</taxon>
        <taxon>Tracheophyta</taxon>
        <taxon>Spermatophyta</taxon>
        <taxon>Magnoliopsida</taxon>
        <taxon>eudicotyledons</taxon>
        <taxon>Gunneridae</taxon>
        <taxon>Pentapetalae</taxon>
        <taxon>rosids</taxon>
        <taxon>fabids</taxon>
        <taxon>Fabales</taxon>
        <taxon>Fabaceae</taxon>
        <taxon>Papilionoideae</taxon>
        <taxon>50 kb inversion clade</taxon>
        <taxon>NPAAA clade</taxon>
        <taxon>indigoferoid/millettioid clade</taxon>
        <taxon>Phaseoleae</taxon>
        <taxon>Vigna</taxon>
    </lineage>
</organism>
<feature type="compositionally biased region" description="Basic and acidic residues" evidence="1">
    <location>
        <begin position="1"/>
        <end position="13"/>
    </location>
</feature>
<sequence length="92" mass="9957">MLDNLDKSDKPDDIDGSVDDQGGPDMLNYQNGLDYLENPVDPNGSDDLNELGRLEDPHRLGRTDNSNRLDGPNNHGGLSEPDDPDGLKGPTT</sequence>
<protein>
    <recommendedName>
        <fullName evidence="4">N-acetyllactosaminide beta-1</fullName>
    </recommendedName>
</protein>
<gene>
    <name evidence="2" type="ORF">DEO72_LG5g1958</name>
</gene>